<dbReference type="SUPFAM" id="SSF48726">
    <property type="entry name" value="Immunoglobulin"/>
    <property type="match status" value="2"/>
</dbReference>
<evidence type="ECO:0000256" key="3">
    <source>
        <dbReference type="SAM" id="Phobius"/>
    </source>
</evidence>
<feature type="domain" description="Ig-like" evidence="5">
    <location>
        <begin position="94"/>
        <end position="174"/>
    </location>
</feature>
<dbReference type="Pfam" id="PF13895">
    <property type="entry name" value="Ig_2"/>
    <property type="match status" value="1"/>
</dbReference>
<feature type="chain" id="PRO_5043994937" description="Ig-like domain-containing protein" evidence="4">
    <location>
        <begin position="18"/>
        <end position="239"/>
    </location>
</feature>
<evidence type="ECO:0000259" key="5">
    <source>
        <dbReference type="PROSITE" id="PS50835"/>
    </source>
</evidence>
<reference evidence="6" key="2">
    <citation type="submission" date="2025-08" db="UniProtKB">
        <authorList>
            <consortium name="Ensembl"/>
        </authorList>
    </citation>
    <scope>IDENTIFICATION</scope>
</reference>
<dbReference type="GO" id="GO:0007166">
    <property type="term" value="P:cell surface receptor signaling pathway"/>
    <property type="evidence" value="ECO:0007669"/>
    <property type="project" value="TreeGrafter"/>
</dbReference>
<dbReference type="InterPro" id="IPR007110">
    <property type="entry name" value="Ig-like_dom"/>
</dbReference>
<accession>A0AAQ6IL23</accession>
<dbReference type="InterPro" id="IPR003599">
    <property type="entry name" value="Ig_sub"/>
</dbReference>
<dbReference type="GO" id="GO:0004888">
    <property type="term" value="F:transmembrane signaling receptor activity"/>
    <property type="evidence" value="ECO:0007669"/>
    <property type="project" value="TreeGrafter"/>
</dbReference>
<proteinExistence type="predicted"/>
<gene>
    <name evidence="6" type="primary">TIMD4</name>
</gene>
<evidence type="ECO:0000313" key="6">
    <source>
        <dbReference type="Ensembl" id="ENSATEP00000075984.1"/>
    </source>
</evidence>
<dbReference type="PROSITE" id="PS50835">
    <property type="entry name" value="IG_LIKE"/>
    <property type="match status" value="1"/>
</dbReference>
<evidence type="ECO:0000256" key="4">
    <source>
        <dbReference type="SAM" id="SignalP"/>
    </source>
</evidence>
<keyword evidence="3" id="KW-1133">Transmembrane helix</keyword>
<reference evidence="6 7" key="1">
    <citation type="submission" date="2021-04" db="EMBL/GenBank/DDBJ databases">
        <authorList>
            <consortium name="Wellcome Sanger Institute Data Sharing"/>
        </authorList>
    </citation>
    <scope>NUCLEOTIDE SEQUENCE [LARGE SCALE GENOMIC DNA]</scope>
</reference>
<keyword evidence="7" id="KW-1185">Reference proteome</keyword>
<dbReference type="Proteomes" id="UP000265040">
    <property type="component" value="Chromosome 18"/>
</dbReference>
<dbReference type="GO" id="GO:0009897">
    <property type="term" value="C:external side of plasma membrane"/>
    <property type="evidence" value="ECO:0007669"/>
    <property type="project" value="TreeGrafter"/>
</dbReference>
<dbReference type="InterPro" id="IPR013783">
    <property type="entry name" value="Ig-like_fold"/>
</dbReference>
<dbReference type="InterPro" id="IPR036179">
    <property type="entry name" value="Ig-like_dom_sf"/>
</dbReference>
<evidence type="ECO:0000256" key="1">
    <source>
        <dbReference type="ARBA" id="ARBA00022729"/>
    </source>
</evidence>
<evidence type="ECO:0000313" key="7">
    <source>
        <dbReference type="Proteomes" id="UP000265040"/>
    </source>
</evidence>
<dbReference type="SMART" id="SM00409">
    <property type="entry name" value="IG"/>
    <property type="match status" value="2"/>
</dbReference>
<dbReference type="AlphaFoldDB" id="A0AAQ6IL23"/>
<organism evidence="6 7">
    <name type="scientific">Anabas testudineus</name>
    <name type="common">Climbing perch</name>
    <name type="synonym">Anthias testudineus</name>
    <dbReference type="NCBI Taxonomy" id="64144"/>
    <lineage>
        <taxon>Eukaryota</taxon>
        <taxon>Metazoa</taxon>
        <taxon>Chordata</taxon>
        <taxon>Craniata</taxon>
        <taxon>Vertebrata</taxon>
        <taxon>Euteleostomi</taxon>
        <taxon>Actinopterygii</taxon>
        <taxon>Neopterygii</taxon>
        <taxon>Teleostei</taxon>
        <taxon>Neoteleostei</taxon>
        <taxon>Acanthomorphata</taxon>
        <taxon>Anabantaria</taxon>
        <taxon>Anabantiformes</taxon>
        <taxon>Anabantoidei</taxon>
        <taxon>Anabantidae</taxon>
        <taxon>Anabas</taxon>
    </lineage>
</organism>
<dbReference type="Gene3D" id="2.60.40.10">
    <property type="entry name" value="Immunoglobulins"/>
    <property type="match status" value="2"/>
</dbReference>
<name>A0AAQ6IL23_ANATE</name>
<dbReference type="GO" id="GO:0006955">
    <property type="term" value="P:immune response"/>
    <property type="evidence" value="ECO:0007669"/>
    <property type="project" value="TreeGrafter"/>
</dbReference>
<dbReference type="GeneTree" id="ENSGT00940000163711"/>
<evidence type="ECO:0000256" key="2">
    <source>
        <dbReference type="ARBA" id="ARBA00023157"/>
    </source>
</evidence>
<feature type="signal peptide" evidence="4">
    <location>
        <begin position="1"/>
        <end position="17"/>
    </location>
</feature>
<feature type="transmembrane region" description="Helical" evidence="3">
    <location>
        <begin position="200"/>
        <end position="223"/>
    </location>
</feature>
<protein>
    <recommendedName>
        <fullName evidence="5">Ig-like domain-containing protein</fullName>
    </recommendedName>
</protein>
<sequence length="239" mass="26910">METTLCLMLLIITPNRSQYFQYTQISLSCGESCSGWTVKRNTSEHKSQQCQKGWAIVSESSCTIESAYPSDTGVYWCESQHGERSKTVNITVTASVVILESPALPVMEGDNVTLCCSYKDENHDASTSNFSADFYRDGDFIGTGPEGKMILSAVSKSDEGFYKCRHPTKRESLTSWLPVKVRTWPVRAPTPPPPPVTSQPIMVCVVLLFNLYIVIVILCIYAYRRWARVRDELKENRVI</sequence>
<dbReference type="Ensembl" id="ENSATET00000081651.1">
    <property type="protein sequence ID" value="ENSATEP00000075984.1"/>
    <property type="gene ID" value="ENSATEG00000030947.1"/>
</dbReference>
<keyword evidence="3" id="KW-0812">Transmembrane</keyword>
<keyword evidence="2" id="KW-1015">Disulfide bond</keyword>
<reference evidence="6" key="3">
    <citation type="submission" date="2025-09" db="UniProtKB">
        <authorList>
            <consortium name="Ensembl"/>
        </authorList>
    </citation>
    <scope>IDENTIFICATION</scope>
</reference>
<keyword evidence="3" id="KW-0472">Membrane</keyword>
<dbReference type="PANTHER" id="PTHR11481">
    <property type="entry name" value="IMMUNOGLOBULIN FC RECEPTOR"/>
    <property type="match status" value="1"/>
</dbReference>
<dbReference type="PANTHER" id="PTHR11481:SF64">
    <property type="entry name" value="FC RECEPTOR-LIKE PROTEIN 4"/>
    <property type="match status" value="1"/>
</dbReference>
<keyword evidence="1 4" id="KW-0732">Signal</keyword>
<dbReference type="InterPro" id="IPR050488">
    <property type="entry name" value="Ig_Fc_receptor"/>
</dbReference>